<organism evidence="2 3">
    <name type="scientific">Caerostris darwini</name>
    <dbReference type="NCBI Taxonomy" id="1538125"/>
    <lineage>
        <taxon>Eukaryota</taxon>
        <taxon>Metazoa</taxon>
        <taxon>Ecdysozoa</taxon>
        <taxon>Arthropoda</taxon>
        <taxon>Chelicerata</taxon>
        <taxon>Arachnida</taxon>
        <taxon>Araneae</taxon>
        <taxon>Araneomorphae</taxon>
        <taxon>Entelegynae</taxon>
        <taxon>Araneoidea</taxon>
        <taxon>Araneidae</taxon>
        <taxon>Caerostris</taxon>
    </lineage>
</organism>
<accession>A0AAV4WWC1</accession>
<name>A0AAV4WWC1_9ARAC</name>
<dbReference type="Proteomes" id="UP001054837">
    <property type="component" value="Unassembled WGS sequence"/>
</dbReference>
<keyword evidence="3" id="KW-1185">Reference proteome</keyword>
<evidence type="ECO:0000313" key="2">
    <source>
        <dbReference type="EMBL" id="GIY86099.1"/>
    </source>
</evidence>
<dbReference type="EMBL" id="BPLQ01015144">
    <property type="protein sequence ID" value="GIY86099.1"/>
    <property type="molecule type" value="Genomic_DNA"/>
</dbReference>
<dbReference type="AlphaFoldDB" id="A0AAV4WWC1"/>
<comment type="caution">
    <text evidence="2">The sequence shown here is derived from an EMBL/GenBank/DDBJ whole genome shotgun (WGS) entry which is preliminary data.</text>
</comment>
<gene>
    <name evidence="2" type="ORF">CDAR_372281</name>
</gene>
<evidence type="ECO:0000256" key="1">
    <source>
        <dbReference type="SAM" id="MobiDB-lite"/>
    </source>
</evidence>
<reference evidence="2 3" key="1">
    <citation type="submission" date="2021-06" db="EMBL/GenBank/DDBJ databases">
        <title>Caerostris darwini draft genome.</title>
        <authorList>
            <person name="Kono N."/>
            <person name="Arakawa K."/>
        </authorList>
    </citation>
    <scope>NUCLEOTIDE SEQUENCE [LARGE SCALE GENOMIC DNA]</scope>
</reference>
<proteinExistence type="predicted"/>
<sequence>MGGEYQKREVGVLCPPTLSVGGGRGGRKRGRDETPGKQASKIRKSNRELVFICLANSKAWRPTIQGIRYWVGEFAFSQVWD</sequence>
<feature type="compositionally biased region" description="Basic and acidic residues" evidence="1">
    <location>
        <begin position="1"/>
        <end position="10"/>
    </location>
</feature>
<feature type="region of interest" description="Disordered" evidence="1">
    <location>
        <begin position="1"/>
        <end position="42"/>
    </location>
</feature>
<protein>
    <submittedName>
        <fullName evidence="2">Uncharacterized protein</fullName>
    </submittedName>
</protein>
<evidence type="ECO:0000313" key="3">
    <source>
        <dbReference type="Proteomes" id="UP001054837"/>
    </source>
</evidence>